<gene>
    <name evidence="2" type="ORF">SteCoe_23002</name>
</gene>
<sequence length="302" mass="35652">MEERESKIKYISTMLEKYGAKIPNLCSESMLIDEVYESFCGCFDTISKEQRAKSEFNEAFQRYQVNTKELLSKLEEYEDQFQNQQSEISRLQNVLTQSSLKAQKEREKLMQERDQARIEADKSDSSRNHLVHELKKRELEKNKLIDTIQKIRGENNLPIKNPIEATSKLVKQGIGLGSLKGEEEYVRFVKKGYESTLKYYTEIIQMMQKALESAFDVIKGFLMKIKVDVRWNELEYCNFEKFNAEVEFRLKNFEVSVKDIEKPVDDDEEFPRYTMPYMKKLLEDYKVALDSKVFMLCNLNST</sequence>
<dbReference type="AlphaFoldDB" id="A0A1R2BL20"/>
<evidence type="ECO:0000313" key="2">
    <source>
        <dbReference type="EMBL" id="OMJ77401.1"/>
    </source>
</evidence>
<name>A0A1R2BL20_9CILI</name>
<comment type="caution">
    <text evidence="2">The sequence shown here is derived from an EMBL/GenBank/DDBJ whole genome shotgun (WGS) entry which is preliminary data.</text>
</comment>
<dbReference type="EMBL" id="MPUH01000577">
    <property type="protein sequence ID" value="OMJ77401.1"/>
    <property type="molecule type" value="Genomic_DNA"/>
</dbReference>
<protein>
    <submittedName>
        <fullName evidence="2">Uncharacterized protein</fullName>
    </submittedName>
</protein>
<organism evidence="2 3">
    <name type="scientific">Stentor coeruleus</name>
    <dbReference type="NCBI Taxonomy" id="5963"/>
    <lineage>
        <taxon>Eukaryota</taxon>
        <taxon>Sar</taxon>
        <taxon>Alveolata</taxon>
        <taxon>Ciliophora</taxon>
        <taxon>Postciliodesmatophora</taxon>
        <taxon>Heterotrichea</taxon>
        <taxon>Heterotrichida</taxon>
        <taxon>Stentoridae</taxon>
        <taxon>Stentor</taxon>
    </lineage>
</organism>
<feature type="coiled-coil region" evidence="1">
    <location>
        <begin position="60"/>
        <end position="119"/>
    </location>
</feature>
<evidence type="ECO:0000313" key="3">
    <source>
        <dbReference type="Proteomes" id="UP000187209"/>
    </source>
</evidence>
<keyword evidence="3" id="KW-1185">Reference proteome</keyword>
<proteinExistence type="predicted"/>
<dbReference type="Proteomes" id="UP000187209">
    <property type="component" value="Unassembled WGS sequence"/>
</dbReference>
<keyword evidence="1" id="KW-0175">Coiled coil</keyword>
<evidence type="ECO:0000256" key="1">
    <source>
        <dbReference type="SAM" id="Coils"/>
    </source>
</evidence>
<accession>A0A1R2BL20</accession>
<reference evidence="2 3" key="1">
    <citation type="submission" date="2016-11" db="EMBL/GenBank/DDBJ databases">
        <title>The macronuclear genome of Stentor coeruleus: a giant cell with tiny introns.</title>
        <authorList>
            <person name="Slabodnick M."/>
            <person name="Ruby J.G."/>
            <person name="Reiff S.B."/>
            <person name="Swart E.C."/>
            <person name="Gosai S."/>
            <person name="Prabakaran S."/>
            <person name="Witkowska E."/>
            <person name="Larue G.E."/>
            <person name="Fisher S."/>
            <person name="Freeman R.M."/>
            <person name="Gunawardena J."/>
            <person name="Chu W."/>
            <person name="Stover N.A."/>
            <person name="Gregory B.D."/>
            <person name="Nowacki M."/>
            <person name="Derisi J."/>
            <person name="Roy S.W."/>
            <person name="Marshall W.F."/>
            <person name="Sood P."/>
        </authorList>
    </citation>
    <scope>NUCLEOTIDE SEQUENCE [LARGE SCALE GENOMIC DNA]</scope>
    <source>
        <strain evidence="2">WM001</strain>
    </source>
</reference>